<reference evidence="2 3" key="1">
    <citation type="submission" date="2021-06" db="EMBL/GenBank/DDBJ databases">
        <authorList>
            <person name="Kallberg Y."/>
            <person name="Tangrot J."/>
            <person name="Rosling A."/>
        </authorList>
    </citation>
    <scope>NUCLEOTIDE SEQUENCE [LARGE SCALE GENOMIC DNA]</scope>
    <source>
        <strain evidence="2 3">120-4 pot B 10/14</strain>
    </source>
</reference>
<sequence length="55" mass="5940">VIASTGGALYNKDYYILDTQKYVWVITNNSVTTTQGSSKSQGSQPNKVVDPSSNN</sequence>
<organism evidence="2 3">
    <name type="scientific">Gigaspora margarita</name>
    <dbReference type="NCBI Taxonomy" id="4874"/>
    <lineage>
        <taxon>Eukaryota</taxon>
        <taxon>Fungi</taxon>
        <taxon>Fungi incertae sedis</taxon>
        <taxon>Mucoromycota</taxon>
        <taxon>Glomeromycotina</taxon>
        <taxon>Glomeromycetes</taxon>
        <taxon>Diversisporales</taxon>
        <taxon>Gigasporaceae</taxon>
        <taxon>Gigaspora</taxon>
    </lineage>
</organism>
<accession>A0ABN7X583</accession>
<feature type="non-terminal residue" evidence="2">
    <location>
        <position position="1"/>
    </location>
</feature>
<feature type="region of interest" description="Disordered" evidence="1">
    <location>
        <begin position="32"/>
        <end position="55"/>
    </location>
</feature>
<keyword evidence="3" id="KW-1185">Reference proteome</keyword>
<feature type="non-terminal residue" evidence="2">
    <location>
        <position position="55"/>
    </location>
</feature>
<name>A0ABN7X583_GIGMA</name>
<comment type="caution">
    <text evidence="2">The sequence shown here is derived from an EMBL/GenBank/DDBJ whole genome shotgun (WGS) entry which is preliminary data.</text>
</comment>
<evidence type="ECO:0000313" key="2">
    <source>
        <dbReference type="EMBL" id="CAG8847941.1"/>
    </source>
</evidence>
<dbReference type="Proteomes" id="UP000789901">
    <property type="component" value="Unassembled WGS sequence"/>
</dbReference>
<protein>
    <submittedName>
        <fullName evidence="2">37809_t:CDS:1</fullName>
    </submittedName>
</protein>
<dbReference type="EMBL" id="CAJVQB010089958">
    <property type="protein sequence ID" value="CAG8847941.1"/>
    <property type="molecule type" value="Genomic_DNA"/>
</dbReference>
<proteinExistence type="predicted"/>
<evidence type="ECO:0000256" key="1">
    <source>
        <dbReference type="SAM" id="MobiDB-lite"/>
    </source>
</evidence>
<gene>
    <name evidence="2" type="ORF">GMARGA_LOCUS38928</name>
</gene>
<evidence type="ECO:0000313" key="3">
    <source>
        <dbReference type="Proteomes" id="UP000789901"/>
    </source>
</evidence>
<feature type="compositionally biased region" description="Low complexity" evidence="1">
    <location>
        <begin position="32"/>
        <end position="44"/>
    </location>
</feature>